<dbReference type="PANTHER" id="PTHR11334:SF60">
    <property type="entry name" value="MAS-RELATED G-PROTEIN COUPLED RECEPTOR MEMBER H"/>
    <property type="match status" value="1"/>
</dbReference>
<dbReference type="GO" id="GO:0005886">
    <property type="term" value="C:plasma membrane"/>
    <property type="evidence" value="ECO:0007669"/>
    <property type="project" value="UniProtKB-SubCell"/>
</dbReference>
<name>A0A9B0WTS9_CHRAS</name>
<dbReference type="RefSeq" id="XP_006868548.1">
    <property type="nucleotide sequence ID" value="XM_006868486.1"/>
</dbReference>
<evidence type="ECO:0000256" key="6">
    <source>
        <dbReference type="ARBA" id="ARBA00023136"/>
    </source>
</evidence>
<feature type="transmembrane region" description="Helical" evidence="11">
    <location>
        <begin position="109"/>
        <end position="130"/>
    </location>
</feature>
<keyword evidence="6 11" id="KW-0472">Membrane</keyword>
<dbReference type="FunFam" id="1.20.1070.10:FF:000134">
    <property type="entry name" value="proto-oncogene Mas"/>
    <property type="match status" value="1"/>
</dbReference>
<evidence type="ECO:0000256" key="8">
    <source>
        <dbReference type="ARBA" id="ARBA00023180"/>
    </source>
</evidence>
<evidence type="ECO:0000313" key="14">
    <source>
        <dbReference type="RefSeq" id="XP_006868548.1"/>
    </source>
</evidence>
<dbReference type="Pfam" id="PF00001">
    <property type="entry name" value="7tm_1"/>
    <property type="match status" value="1"/>
</dbReference>
<feature type="transmembrane region" description="Helical" evidence="11">
    <location>
        <begin position="151"/>
        <end position="168"/>
    </location>
</feature>
<protein>
    <submittedName>
        <fullName evidence="14">Mas-related G-protein coupled receptor member H-like</fullName>
    </submittedName>
</protein>
<proteinExistence type="inferred from homology"/>
<dbReference type="SMART" id="SM01381">
    <property type="entry name" value="7TM_GPCR_Srsx"/>
    <property type="match status" value="1"/>
</dbReference>
<dbReference type="OrthoDB" id="9631784at2759"/>
<feature type="transmembrane region" description="Helical" evidence="11">
    <location>
        <begin position="39"/>
        <end position="65"/>
    </location>
</feature>
<feature type="transmembrane region" description="Helical" evidence="11">
    <location>
        <begin position="188"/>
        <end position="211"/>
    </location>
</feature>
<dbReference type="PANTHER" id="PTHR11334">
    <property type="entry name" value="MAS-RELATED G-PROTEIN COUPLED RECEPTOR"/>
    <property type="match status" value="1"/>
</dbReference>
<keyword evidence="8" id="KW-0325">Glycoprotein</keyword>
<comment type="similarity">
    <text evidence="10">Belongs to the G-protein coupled receptor 1 family.</text>
</comment>
<keyword evidence="9 10" id="KW-0807">Transducer</keyword>
<comment type="subcellular location">
    <subcellularLocation>
        <location evidence="1">Cell membrane</location>
        <topology evidence="1">Multi-pass membrane protein</topology>
    </subcellularLocation>
</comment>
<dbReference type="InterPro" id="IPR000276">
    <property type="entry name" value="GPCR_Rhodpsn"/>
</dbReference>
<feature type="transmembrane region" description="Helical" evidence="11">
    <location>
        <begin position="72"/>
        <end position="97"/>
    </location>
</feature>
<feature type="domain" description="G-protein coupled receptors family 1 profile" evidence="12">
    <location>
        <begin position="54"/>
        <end position="280"/>
    </location>
</feature>
<evidence type="ECO:0000256" key="1">
    <source>
        <dbReference type="ARBA" id="ARBA00004651"/>
    </source>
</evidence>
<dbReference type="InterPro" id="IPR017452">
    <property type="entry name" value="GPCR_Rhodpsn_7TM"/>
</dbReference>
<evidence type="ECO:0000256" key="2">
    <source>
        <dbReference type="ARBA" id="ARBA00022475"/>
    </source>
</evidence>
<keyword evidence="5 10" id="KW-0297">G-protein coupled receptor</keyword>
<dbReference type="PROSITE" id="PS00237">
    <property type="entry name" value="G_PROTEIN_RECEP_F1_1"/>
    <property type="match status" value="1"/>
</dbReference>
<dbReference type="PRINTS" id="PR00237">
    <property type="entry name" value="GPCRRHODOPSN"/>
</dbReference>
<dbReference type="InterPro" id="IPR026221">
    <property type="entry name" value="MRGPCRH"/>
</dbReference>
<dbReference type="Gene3D" id="1.20.1070.10">
    <property type="entry name" value="Rhodopsin 7-helix transmembrane proteins"/>
    <property type="match status" value="1"/>
</dbReference>
<keyword evidence="13" id="KW-1185">Reference proteome</keyword>
<evidence type="ECO:0000256" key="9">
    <source>
        <dbReference type="ARBA" id="ARBA00023224"/>
    </source>
</evidence>
<accession>A0A9B0WTS9</accession>
<feature type="transmembrane region" description="Helical" evidence="11">
    <location>
        <begin position="223"/>
        <end position="241"/>
    </location>
</feature>
<keyword evidence="7 10" id="KW-0675">Receptor</keyword>
<evidence type="ECO:0000256" key="5">
    <source>
        <dbReference type="ARBA" id="ARBA00023040"/>
    </source>
</evidence>
<dbReference type="GO" id="GO:0001595">
    <property type="term" value="F:angiotensin receptor activity"/>
    <property type="evidence" value="ECO:0007669"/>
    <property type="project" value="TreeGrafter"/>
</dbReference>
<keyword evidence="3 10" id="KW-0812">Transmembrane</keyword>
<dbReference type="AlphaFoldDB" id="A0A9B0WTS9"/>
<sequence length="316" mass="36082">MTLNPLGSTLYTSNEPLDQANLSAKRTTQPPLDLNSLPIHIYISLFICVLGVSGNGLVIFLLFYIKRKPFTVYILHLAIADFMVLLGTLVLQLLIITDNYPQNDTQLNYIIYLVNFGYNTGLHLLTAISVERCLSVLYPIWYQCQRPKHQSAVTCTLLWALSLLVSGLENFICIFQNQPKFPECQYVYIFSCALTFVFVPLMVFSSVILFIKVGCNRKPRQPAKLYVIIMVTVVLFLVFAMPTKVLLIMGYYGHNYSVWYFFPYMNMLSIINSSVNPVVYFVVGSIRKRKSKKSLKEVLQRVFEENPMPGMGRNSS</sequence>
<evidence type="ECO:0000256" key="11">
    <source>
        <dbReference type="SAM" id="Phobius"/>
    </source>
</evidence>
<dbReference type="PRINTS" id="PR02113">
    <property type="entry name" value="MRGPCRH"/>
</dbReference>
<gene>
    <name evidence="14" type="primary">LOC102813315</name>
</gene>
<evidence type="ECO:0000259" key="12">
    <source>
        <dbReference type="PROSITE" id="PS50262"/>
    </source>
</evidence>
<dbReference type="PROSITE" id="PS50262">
    <property type="entry name" value="G_PROTEIN_RECEP_F1_2"/>
    <property type="match status" value="1"/>
</dbReference>
<organism evidence="13 14">
    <name type="scientific">Chrysochloris asiatica</name>
    <name type="common">Cape golden mole</name>
    <dbReference type="NCBI Taxonomy" id="185453"/>
    <lineage>
        <taxon>Eukaryota</taxon>
        <taxon>Metazoa</taxon>
        <taxon>Chordata</taxon>
        <taxon>Craniata</taxon>
        <taxon>Vertebrata</taxon>
        <taxon>Euteleostomi</taxon>
        <taxon>Mammalia</taxon>
        <taxon>Eutheria</taxon>
        <taxon>Afrotheria</taxon>
        <taxon>Chrysochloridae</taxon>
        <taxon>Chrysochlorinae</taxon>
        <taxon>Chrysochloris</taxon>
    </lineage>
</organism>
<evidence type="ECO:0000256" key="7">
    <source>
        <dbReference type="ARBA" id="ARBA00023170"/>
    </source>
</evidence>
<dbReference type="Proteomes" id="UP000504623">
    <property type="component" value="Unplaced"/>
</dbReference>
<dbReference type="InterPro" id="IPR026234">
    <property type="entry name" value="MRGPCRFAMILY"/>
</dbReference>
<evidence type="ECO:0000256" key="10">
    <source>
        <dbReference type="RuleBase" id="RU000688"/>
    </source>
</evidence>
<evidence type="ECO:0000313" key="13">
    <source>
        <dbReference type="Proteomes" id="UP000504623"/>
    </source>
</evidence>
<keyword evidence="2" id="KW-1003">Cell membrane</keyword>
<keyword evidence="4 11" id="KW-1133">Transmembrane helix</keyword>
<dbReference type="PRINTS" id="PR02108">
    <property type="entry name" value="MRGPCRFAMILY"/>
</dbReference>
<evidence type="ECO:0000256" key="3">
    <source>
        <dbReference type="ARBA" id="ARBA00022692"/>
    </source>
</evidence>
<evidence type="ECO:0000256" key="4">
    <source>
        <dbReference type="ARBA" id="ARBA00022989"/>
    </source>
</evidence>
<reference evidence="14" key="1">
    <citation type="submission" date="2025-08" db="UniProtKB">
        <authorList>
            <consortium name="RefSeq"/>
        </authorList>
    </citation>
    <scope>IDENTIFICATION</scope>
    <source>
        <tissue evidence="14">Spleen</tissue>
    </source>
</reference>
<dbReference type="SUPFAM" id="SSF81321">
    <property type="entry name" value="Family A G protein-coupled receptor-like"/>
    <property type="match status" value="1"/>
</dbReference>
<feature type="transmembrane region" description="Helical" evidence="11">
    <location>
        <begin position="261"/>
        <end position="283"/>
    </location>
</feature>
<dbReference type="GeneID" id="102813315"/>